<feature type="domain" description="Nucleoside phosphorylase" evidence="9">
    <location>
        <begin position="25"/>
        <end position="272"/>
    </location>
</feature>
<dbReference type="Gene3D" id="3.40.50.1580">
    <property type="entry name" value="Nucleoside phosphorylase domain"/>
    <property type="match status" value="1"/>
</dbReference>
<comment type="catalytic activity">
    <reaction evidence="6">
        <text>a purine 2'-deoxy-D-ribonucleoside + phosphate = a purine nucleobase + 2-deoxy-alpha-D-ribose 1-phosphate</text>
        <dbReference type="Rhea" id="RHEA:36431"/>
        <dbReference type="ChEBI" id="CHEBI:26386"/>
        <dbReference type="ChEBI" id="CHEBI:43474"/>
        <dbReference type="ChEBI" id="CHEBI:57259"/>
        <dbReference type="ChEBI" id="CHEBI:142361"/>
        <dbReference type="EC" id="2.4.2.1"/>
    </reaction>
</comment>
<accession>A0A8J6JCH5</accession>
<evidence type="ECO:0000259" key="9">
    <source>
        <dbReference type="Pfam" id="PF01048"/>
    </source>
</evidence>
<dbReference type="GO" id="GO:0004731">
    <property type="term" value="F:purine-nucleoside phosphorylase activity"/>
    <property type="evidence" value="ECO:0007669"/>
    <property type="project" value="UniProtKB-EC"/>
</dbReference>
<dbReference type="CDD" id="cd09009">
    <property type="entry name" value="PNP-EcPNPII_like"/>
    <property type="match status" value="1"/>
</dbReference>
<feature type="binding site" evidence="8">
    <location>
        <position position="63"/>
    </location>
    <ligand>
        <name>phosphate</name>
        <dbReference type="ChEBI" id="CHEBI:43474"/>
    </ligand>
</feature>
<dbReference type="Proteomes" id="UP000661435">
    <property type="component" value="Unassembled WGS sequence"/>
</dbReference>
<dbReference type="RefSeq" id="WP_186906678.1">
    <property type="nucleotide sequence ID" value="NZ_JACOPP010000003.1"/>
</dbReference>
<evidence type="ECO:0000313" key="10">
    <source>
        <dbReference type="EMBL" id="MBC5732777.1"/>
    </source>
</evidence>
<dbReference type="NCBIfam" id="NF006054">
    <property type="entry name" value="PRK08202.1"/>
    <property type="match status" value="1"/>
</dbReference>
<evidence type="ECO:0000256" key="5">
    <source>
        <dbReference type="ARBA" id="ARBA00022679"/>
    </source>
</evidence>
<dbReference type="GO" id="GO:0009116">
    <property type="term" value="P:nucleoside metabolic process"/>
    <property type="evidence" value="ECO:0007669"/>
    <property type="project" value="InterPro"/>
</dbReference>
<evidence type="ECO:0000256" key="8">
    <source>
        <dbReference type="PIRSR" id="PIRSR000477-2"/>
    </source>
</evidence>
<feature type="binding site" evidence="8">
    <location>
        <position position="214"/>
    </location>
    <ligand>
        <name>phosphate</name>
        <dbReference type="ChEBI" id="CHEBI:43474"/>
    </ligand>
</feature>
<feature type="binding site" evidence="8">
    <location>
        <position position="237"/>
    </location>
    <ligand>
        <name>a purine D-ribonucleoside</name>
        <dbReference type="ChEBI" id="CHEBI:142355"/>
    </ligand>
</feature>
<dbReference type="NCBIfam" id="TIGR01700">
    <property type="entry name" value="PNPH"/>
    <property type="match status" value="1"/>
</dbReference>
<dbReference type="InterPro" id="IPR011268">
    <property type="entry name" value="Purine_phosphorylase"/>
</dbReference>
<dbReference type="GO" id="GO:0005737">
    <property type="term" value="C:cytoplasm"/>
    <property type="evidence" value="ECO:0007669"/>
    <property type="project" value="TreeGrafter"/>
</dbReference>
<sequence length="275" mass="29932">MNYTFEQYRHSADFLRARLGGFSPKIAMILGSGLGYLGDLVEDAAAVPYGDIPHFKTSTAPGHKGRLVFGTLEGQPVAVMQGRMHHYEGYSYEEVAYAVRVLRLLGCDTLIVTNAAGCINTAWKAGELMLISDHIKFFLESPLRGENIPEFGVRFPDASHLYTPALRTLARETAGELGIDLKEGVYMYFPGPQYETPAEIRAGRILGADAAGMSTAPEVIAAGHCGMRVLGFTLLSNMAAGILDQPLTEQEVLDAAEACRDKFSRLVLACLRKID</sequence>
<dbReference type="InterPro" id="IPR035994">
    <property type="entry name" value="Nucleoside_phosphorylase_sf"/>
</dbReference>
<dbReference type="PIRSF" id="PIRSF000477">
    <property type="entry name" value="PurNPase"/>
    <property type="match status" value="1"/>
</dbReference>
<evidence type="ECO:0000256" key="1">
    <source>
        <dbReference type="ARBA" id="ARBA00002678"/>
    </source>
</evidence>
<comment type="similarity">
    <text evidence="3 7">Belongs to the PNP/MTAP phosphorylase family.</text>
</comment>
<dbReference type="Pfam" id="PF01048">
    <property type="entry name" value="PNP_UDP_1"/>
    <property type="match status" value="1"/>
</dbReference>
<comment type="function">
    <text evidence="1">The purine nucleoside phosphorylases catalyze the phosphorolytic breakdown of the N-glycosidic bond in the beta-(deoxy)ribonucleoside molecules, with the formation of the corresponding free purine bases and pentose-1-phosphate. Cleaves guanosine, inosine, 2'-deoxyguanosine and 2'-deoxyinosine.</text>
</comment>
<evidence type="ECO:0000256" key="3">
    <source>
        <dbReference type="ARBA" id="ARBA00006751"/>
    </source>
</evidence>
<evidence type="ECO:0000256" key="4">
    <source>
        <dbReference type="ARBA" id="ARBA00022676"/>
    </source>
</evidence>
<dbReference type="EC" id="2.4.2.1" evidence="7"/>
<dbReference type="UniPathway" id="UPA00606"/>
<evidence type="ECO:0000256" key="6">
    <source>
        <dbReference type="ARBA" id="ARBA00048556"/>
    </source>
</evidence>
<dbReference type="InterPro" id="IPR000845">
    <property type="entry name" value="Nucleoside_phosphorylase_d"/>
</dbReference>
<feature type="binding site" evidence="8">
    <location>
        <begin position="83"/>
        <end position="85"/>
    </location>
    <ligand>
        <name>phosphate</name>
        <dbReference type="ChEBI" id="CHEBI:43474"/>
    </ligand>
</feature>
<keyword evidence="5 7" id="KW-0808">Transferase</keyword>
<evidence type="ECO:0000256" key="2">
    <source>
        <dbReference type="ARBA" id="ARBA00005058"/>
    </source>
</evidence>
<proteinExistence type="inferred from homology"/>
<dbReference type="AlphaFoldDB" id="A0A8J6JCH5"/>
<evidence type="ECO:0000256" key="7">
    <source>
        <dbReference type="PIRNR" id="PIRNR000477"/>
    </source>
</evidence>
<organism evidence="10 11">
    <name type="scientific">Lawsonibacter hominis</name>
    <dbReference type="NCBI Taxonomy" id="2763053"/>
    <lineage>
        <taxon>Bacteria</taxon>
        <taxon>Bacillati</taxon>
        <taxon>Bacillota</taxon>
        <taxon>Clostridia</taxon>
        <taxon>Eubacteriales</taxon>
        <taxon>Oscillospiraceae</taxon>
        <taxon>Lawsonibacter</taxon>
    </lineage>
</organism>
<dbReference type="PANTHER" id="PTHR11904">
    <property type="entry name" value="METHYLTHIOADENOSINE/PURINE NUCLEOSIDE PHOSPHORYLASE"/>
    <property type="match status" value="1"/>
</dbReference>
<dbReference type="PANTHER" id="PTHR11904:SF9">
    <property type="entry name" value="PURINE NUCLEOSIDE PHOSPHORYLASE-RELATED"/>
    <property type="match status" value="1"/>
</dbReference>
<dbReference type="NCBIfam" id="TIGR01697">
    <property type="entry name" value="PNPH-PUNA-XAPA"/>
    <property type="match status" value="1"/>
</dbReference>
<dbReference type="InterPro" id="IPR011270">
    <property type="entry name" value="Pur_Nuc_Pase_Ino/Guo-sp"/>
</dbReference>
<keyword evidence="4 7" id="KW-0328">Glycosyltransferase</keyword>
<dbReference type="EMBL" id="JACOPP010000003">
    <property type="protein sequence ID" value="MBC5732777.1"/>
    <property type="molecule type" value="Genomic_DNA"/>
</dbReference>
<reference evidence="10" key="1">
    <citation type="submission" date="2020-08" db="EMBL/GenBank/DDBJ databases">
        <title>Genome public.</title>
        <authorList>
            <person name="Liu C."/>
            <person name="Sun Q."/>
        </authorList>
    </citation>
    <scope>NUCLEOTIDE SEQUENCE</scope>
    <source>
        <strain evidence="10">NSJ-51</strain>
    </source>
</reference>
<evidence type="ECO:0000313" key="11">
    <source>
        <dbReference type="Proteomes" id="UP000661435"/>
    </source>
</evidence>
<name>A0A8J6JCH5_9FIRM</name>
<comment type="caution">
    <text evidence="10">The sequence shown here is derived from an EMBL/GenBank/DDBJ whole genome shotgun (WGS) entry which is preliminary data.</text>
</comment>
<dbReference type="SUPFAM" id="SSF53167">
    <property type="entry name" value="Purine and uridine phosphorylases"/>
    <property type="match status" value="1"/>
</dbReference>
<feature type="binding site" evidence="8">
    <location>
        <position position="195"/>
    </location>
    <ligand>
        <name>a purine D-ribonucleoside</name>
        <dbReference type="ChEBI" id="CHEBI:142355"/>
    </ligand>
</feature>
<feature type="binding site" evidence="8">
    <location>
        <position position="32"/>
    </location>
    <ligand>
        <name>phosphate</name>
        <dbReference type="ChEBI" id="CHEBI:43474"/>
    </ligand>
</feature>
<feature type="binding site" evidence="8">
    <location>
        <position position="115"/>
    </location>
    <ligand>
        <name>phosphate</name>
        <dbReference type="ChEBI" id="CHEBI:43474"/>
    </ligand>
</feature>
<keyword evidence="11" id="KW-1185">Reference proteome</keyword>
<comment type="pathway">
    <text evidence="2 7">Purine metabolism; purine nucleoside salvage.</text>
</comment>
<gene>
    <name evidence="10" type="ORF">H8S57_03415</name>
</gene>
<protein>
    <recommendedName>
        <fullName evidence="7">Purine nucleoside phosphorylase</fullName>
        <ecNumber evidence="7">2.4.2.1</ecNumber>
    </recommendedName>
    <alternativeName>
        <fullName evidence="7">Inosine-guanosine phosphorylase</fullName>
    </alternativeName>
</protein>